<evidence type="ECO:0000256" key="1">
    <source>
        <dbReference type="SAM" id="MobiDB-lite"/>
    </source>
</evidence>
<reference evidence="2" key="1">
    <citation type="submission" date="2014-11" db="EMBL/GenBank/DDBJ databases">
        <title>Molecular phylogeny of cliff fern family Woodsiaceae with morphological implications.</title>
        <authorList>
            <person name="Shao Y.-Z."/>
            <person name="Wei R."/>
            <person name="Zhang X.-C."/>
        </authorList>
    </citation>
    <scope>NUCLEOTIDE SEQUENCE</scope>
</reference>
<feature type="region of interest" description="Disordered" evidence="1">
    <location>
        <begin position="127"/>
        <end position="175"/>
    </location>
</feature>
<accession>A0A0K6S9J5</accession>
<gene>
    <name evidence="2" type="ORF">Cvel_8052.t1.CR1</name>
</gene>
<dbReference type="EMBL" id="CDMZ01003554">
    <property type="protein sequence ID" value="CUC10313.1"/>
    <property type="molecule type" value="Genomic_DNA"/>
</dbReference>
<protein>
    <submittedName>
        <fullName evidence="2">Uncharacterized protein</fullName>
    </submittedName>
</protein>
<dbReference type="AlphaFoldDB" id="A0A0K6S9J5"/>
<dbReference type="PhylomeDB" id="A0A0K6S9J5"/>
<feature type="compositionally biased region" description="Basic residues" evidence="1">
    <location>
        <begin position="157"/>
        <end position="166"/>
    </location>
</feature>
<organism evidence="2">
    <name type="scientific">Chromera velia CCMP2878</name>
    <dbReference type="NCBI Taxonomy" id="1169474"/>
    <lineage>
        <taxon>Eukaryota</taxon>
        <taxon>Sar</taxon>
        <taxon>Alveolata</taxon>
        <taxon>Colpodellida</taxon>
        <taxon>Chromeraceae</taxon>
        <taxon>Chromera</taxon>
    </lineage>
</organism>
<feature type="compositionally biased region" description="Basic and acidic residues" evidence="1">
    <location>
        <begin position="51"/>
        <end position="62"/>
    </location>
</feature>
<dbReference type="VEuPathDB" id="CryptoDB:Cvel_8052"/>
<evidence type="ECO:0000313" key="2">
    <source>
        <dbReference type="EMBL" id="CUC10313.1"/>
    </source>
</evidence>
<sequence length="312" mass="33625">MILHALDSDQKNTLITAIRAQKGEMLLDLNSLLWDDICSHLDWFAAIKEKEKGGEGGREKAGRLSNPKGGHRGNDRAAKQAEQYVLSLSMAREGGEGTNASVLPPAASAGQSLWGGYLEMIAQHQGGELDGDTEGMQGSQANGSGQGGSDSGQASVPKRRDKRRRQSVPTDEARSESKVVYAKMFIISGKTCPSQRESPQVLQPVLFILLFFERVRFDDLLSFFGFESTAPVHPLNDAQSFYFAHQVAVLCPSGSVVKPGIHPSSNRVYFVPAGVLQGPATVDLAAFISIDVASFVVPVQRLFPDAVPNVSQ</sequence>
<feature type="region of interest" description="Disordered" evidence="1">
    <location>
        <begin position="51"/>
        <end position="78"/>
    </location>
</feature>
<name>A0A0K6S9J5_9ALVE</name>
<proteinExistence type="predicted"/>